<sequence>MDPNGFFDLFDQVTADAQAWFVPSIAGLFALVGAFIAFLSTKASDGRKQRADDRRQWDKEIRESYSKTLEASQLFSSVKLTKVSDREGMRKLADQMIESLTDMRRSNAIIAPITTEGHRQALDDLLSKCWAVFGKVRDYEGFGDAKAVRDAQAKLFSATRKALRLPAERRKRRWYLLWLR</sequence>
<reference evidence="2 3" key="1">
    <citation type="submission" date="2018-04" db="EMBL/GenBank/DDBJ databases">
        <title>Bacteria isolated from cave deposits of Manipur.</title>
        <authorList>
            <person name="Sahoo D."/>
            <person name="Sarangthem I."/>
            <person name="Nandeibam J."/>
        </authorList>
    </citation>
    <scope>NUCLEOTIDE SEQUENCE [LARGE SCALE GENOMIC DNA]</scope>
    <source>
        <strain evidence="3">mrc11</strain>
    </source>
</reference>
<gene>
    <name evidence="2" type="ORF">DBZ45_08865</name>
</gene>
<evidence type="ECO:0000313" key="2">
    <source>
        <dbReference type="EMBL" id="RAM37701.1"/>
    </source>
</evidence>
<comment type="caution">
    <text evidence="2">The sequence shown here is derived from an EMBL/GenBank/DDBJ whole genome shotgun (WGS) entry which is preliminary data.</text>
</comment>
<protein>
    <submittedName>
        <fullName evidence="2">Uncharacterized protein</fullName>
    </submittedName>
</protein>
<accession>A0A328HHS4</accession>
<dbReference type="EMBL" id="QLNP01000067">
    <property type="protein sequence ID" value="RAM37701.1"/>
    <property type="molecule type" value="Genomic_DNA"/>
</dbReference>
<keyword evidence="1" id="KW-0472">Membrane</keyword>
<name>A0A328HHS4_ARTGO</name>
<evidence type="ECO:0000313" key="3">
    <source>
        <dbReference type="Proteomes" id="UP000249166"/>
    </source>
</evidence>
<dbReference type="AlphaFoldDB" id="A0A328HHS4"/>
<organism evidence="2 3">
    <name type="scientific">Arthrobacter globiformis</name>
    <dbReference type="NCBI Taxonomy" id="1665"/>
    <lineage>
        <taxon>Bacteria</taxon>
        <taxon>Bacillati</taxon>
        <taxon>Actinomycetota</taxon>
        <taxon>Actinomycetes</taxon>
        <taxon>Micrococcales</taxon>
        <taxon>Micrococcaceae</taxon>
        <taxon>Arthrobacter</taxon>
    </lineage>
</organism>
<proteinExistence type="predicted"/>
<dbReference type="RefSeq" id="WP_111903551.1">
    <property type="nucleotide sequence ID" value="NZ_QLNP01000067.1"/>
</dbReference>
<keyword evidence="1" id="KW-1133">Transmembrane helix</keyword>
<feature type="transmembrane region" description="Helical" evidence="1">
    <location>
        <begin position="20"/>
        <end position="40"/>
    </location>
</feature>
<keyword evidence="1" id="KW-0812">Transmembrane</keyword>
<dbReference type="Proteomes" id="UP000249166">
    <property type="component" value="Unassembled WGS sequence"/>
</dbReference>
<evidence type="ECO:0000256" key="1">
    <source>
        <dbReference type="SAM" id="Phobius"/>
    </source>
</evidence>